<proteinExistence type="predicted"/>
<name>A0AAV4BJG2_9GAST</name>
<dbReference type="AlphaFoldDB" id="A0AAV4BJG2"/>
<reference evidence="2 3" key="1">
    <citation type="journal article" date="2021" name="Elife">
        <title>Chloroplast acquisition without the gene transfer in kleptoplastic sea slugs, Plakobranchus ocellatus.</title>
        <authorList>
            <person name="Maeda T."/>
            <person name="Takahashi S."/>
            <person name="Yoshida T."/>
            <person name="Shimamura S."/>
            <person name="Takaki Y."/>
            <person name="Nagai Y."/>
            <person name="Toyoda A."/>
            <person name="Suzuki Y."/>
            <person name="Arimoto A."/>
            <person name="Ishii H."/>
            <person name="Satoh N."/>
            <person name="Nishiyama T."/>
            <person name="Hasebe M."/>
            <person name="Maruyama T."/>
            <person name="Minagawa J."/>
            <person name="Obokata J."/>
            <person name="Shigenobu S."/>
        </authorList>
    </citation>
    <scope>NUCLEOTIDE SEQUENCE [LARGE SCALE GENOMIC DNA]</scope>
</reference>
<protein>
    <submittedName>
        <fullName evidence="2">Uncharacterized protein</fullName>
    </submittedName>
</protein>
<feature type="region of interest" description="Disordered" evidence="1">
    <location>
        <begin position="49"/>
        <end position="92"/>
    </location>
</feature>
<organism evidence="2 3">
    <name type="scientific">Plakobranchus ocellatus</name>
    <dbReference type="NCBI Taxonomy" id="259542"/>
    <lineage>
        <taxon>Eukaryota</taxon>
        <taxon>Metazoa</taxon>
        <taxon>Spiralia</taxon>
        <taxon>Lophotrochozoa</taxon>
        <taxon>Mollusca</taxon>
        <taxon>Gastropoda</taxon>
        <taxon>Heterobranchia</taxon>
        <taxon>Euthyneura</taxon>
        <taxon>Panpulmonata</taxon>
        <taxon>Sacoglossa</taxon>
        <taxon>Placobranchoidea</taxon>
        <taxon>Plakobranchidae</taxon>
        <taxon>Plakobranchus</taxon>
    </lineage>
</organism>
<accession>A0AAV4BJG2</accession>
<dbReference type="EMBL" id="BLXT01005154">
    <property type="protein sequence ID" value="GFO20254.1"/>
    <property type="molecule type" value="Genomic_DNA"/>
</dbReference>
<sequence>MGTEFLVSFHRHLGLAWAKKIELNCVRCLCVCVSVCVCDHEIDNTQSVTPQENLIVTDNNNKKDDDDDDDDHTQPATVLQQNARNKKRKYQKKKTRLTNIKIAKISVVCVCDYL</sequence>
<gene>
    <name evidence="2" type="ORF">PoB_004675900</name>
</gene>
<evidence type="ECO:0000313" key="2">
    <source>
        <dbReference type="EMBL" id="GFO20254.1"/>
    </source>
</evidence>
<dbReference type="Proteomes" id="UP000735302">
    <property type="component" value="Unassembled WGS sequence"/>
</dbReference>
<comment type="caution">
    <text evidence="2">The sequence shown here is derived from an EMBL/GenBank/DDBJ whole genome shotgun (WGS) entry which is preliminary data.</text>
</comment>
<keyword evidence="3" id="KW-1185">Reference proteome</keyword>
<evidence type="ECO:0000256" key="1">
    <source>
        <dbReference type="SAM" id="MobiDB-lite"/>
    </source>
</evidence>
<evidence type="ECO:0000313" key="3">
    <source>
        <dbReference type="Proteomes" id="UP000735302"/>
    </source>
</evidence>